<keyword evidence="2" id="KW-1185">Reference proteome</keyword>
<dbReference type="EMBL" id="FIZX01000005">
    <property type="protein sequence ID" value="CZF84508.1"/>
    <property type="molecule type" value="Genomic_DNA"/>
</dbReference>
<name>A0A128FCN4_9GAMM</name>
<dbReference type="Proteomes" id="UP000071641">
    <property type="component" value="Unassembled WGS sequence"/>
</dbReference>
<dbReference type="AlphaFoldDB" id="A0A128FCN4"/>
<protein>
    <submittedName>
        <fullName evidence="1">Uncharacterized protein</fullName>
    </submittedName>
</protein>
<proteinExistence type="predicted"/>
<accession>A0A128FCN4</accession>
<gene>
    <name evidence="1" type="ORF">GCE9029_04448</name>
</gene>
<evidence type="ECO:0000313" key="1">
    <source>
        <dbReference type="EMBL" id="CZF84508.1"/>
    </source>
</evidence>
<reference evidence="2" key="1">
    <citation type="submission" date="2016-02" db="EMBL/GenBank/DDBJ databases">
        <authorList>
            <person name="Rodrigo-Torres Lidia"/>
            <person name="Arahal R.David."/>
        </authorList>
    </citation>
    <scope>NUCLEOTIDE SEQUENCE [LARGE SCALE GENOMIC DNA]</scope>
    <source>
        <strain evidence="2">CECT 9029</strain>
    </source>
</reference>
<evidence type="ECO:0000313" key="2">
    <source>
        <dbReference type="Proteomes" id="UP000071641"/>
    </source>
</evidence>
<organism evidence="1 2">
    <name type="scientific">Grimontia celer</name>
    <dbReference type="NCBI Taxonomy" id="1796497"/>
    <lineage>
        <taxon>Bacteria</taxon>
        <taxon>Pseudomonadati</taxon>
        <taxon>Pseudomonadota</taxon>
        <taxon>Gammaproteobacteria</taxon>
        <taxon>Vibrionales</taxon>
        <taxon>Vibrionaceae</taxon>
        <taxon>Grimontia</taxon>
    </lineage>
</organism>
<sequence>MVIFCPLVTEIGNPKVRHMSWAVRIALWDAQGVKPEMASLGERIDKLEHIGGLDVIGNFRAA</sequence>